<accession>A0A3A9YNK5</accession>
<comment type="catalytic activity">
    <reaction evidence="9">
        <text>3 propionate 3-nitronate + 3 O2 + H2O = 3 3-oxopropanoate + 2 nitrate + nitrite + H2O2 + 3 H(+)</text>
        <dbReference type="Rhea" id="RHEA:57332"/>
        <dbReference type="ChEBI" id="CHEBI:15377"/>
        <dbReference type="ChEBI" id="CHEBI:15378"/>
        <dbReference type="ChEBI" id="CHEBI:15379"/>
        <dbReference type="ChEBI" id="CHEBI:16240"/>
        <dbReference type="ChEBI" id="CHEBI:16301"/>
        <dbReference type="ChEBI" id="CHEBI:17632"/>
        <dbReference type="ChEBI" id="CHEBI:33190"/>
        <dbReference type="ChEBI" id="CHEBI:136067"/>
    </reaction>
</comment>
<dbReference type="CDD" id="cd04730">
    <property type="entry name" value="NPD_like"/>
    <property type="match status" value="1"/>
</dbReference>
<evidence type="ECO:0000256" key="10">
    <source>
        <dbReference type="SAM" id="MobiDB-lite"/>
    </source>
</evidence>
<evidence type="ECO:0000256" key="9">
    <source>
        <dbReference type="ARBA" id="ARBA00049401"/>
    </source>
</evidence>
<dbReference type="EMBL" id="RAZT01000001">
    <property type="protein sequence ID" value="RKN36627.1"/>
    <property type="molecule type" value="Genomic_DNA"/>
</dbReference>
<evidence type="ECO:0000256" key="5">
    <source>
        <dbReference type="ARBA" id="ARBA00022643"/>
    </source>
</evidence>
<keyword evidence="5" id="KW-0288">FMN</keyword>
<evidence type="ECO:0000256" key="4">
    <source>
        <dbReference type="ARBA" id="ARBA00022630"/>
    </source>
</evidence>
<dbReference type="InterPro" id="IPR013785">
    <property type="entry name" value="Aldolase_TIM"/>
</dbReference>
<keyword evidence="4" id="KW-0285">Flavoprotein</keyword>
<feature type="region of interest" description="Disordered" evidence="10">
    <location>
        <begin position="155"/>
        <end position="174"/>
    </location>
</feature>
<name>A0A3A9YNK5_9ACTN</name>
<evidence type="ECO:0000256" key="7">
    <source>
        <dbReference type="ARBA" id="ARBA00023033"/>
    </source>
</evidence>
<organism evidence="11 12">
    <name type="scientific">Micromonospora musae</name>
    <dbReference type="NCBI Taxonomy" id="1894970"/>
    <lineage>
        <taxon>Bacteria</taxon>
        <taxon>Bacillati</taxon>
        <taxon>Actinomycetota</taxon>
        <taxon>Actinomycetes</taxon>
        <taxon>Micromonosporales</taxon>
        <taxon>Micromonosporaceae</taxon>
        <taxon>Micromonospora</taxon>
    </lineage>
</organism>
<keyword evidence="3" id="KW-0216">Detoxification</keyword>
<gene>
    <name evidence="11" type="ORF">D7044_00955</name>
</gene>
<comment type="cofactor">
    <cofactor evidence="1">
        <name>FMN</name>
        <dbReference type="ChEBI" id="CHEBI:58210"/>
    </cofactor>
</comment>
<dbReference type="InterPro" id="IPR004136">
    <property type="entry name" value="NMO"/>
</dbReference>
<dbReference type="InterPro" id="IPR001295">
    <property type="entry name" value="Dihydroorotate_DH_CS"/>
</dbReference>
<dbReference type="AlphaFoldDB" id="A0A3A9YNK5"/>
<dbReference type="GO" id="GO:0006207">
    <property type="term" value="P:'de novo' pyrimidine nucleobase biosynthetic process"/>
    <property type="evidence" value="ECO:0007669"/>
    <property type="project" value="InterPro"/>
</dbReference>
<dbReference type="PANTHER" id="PTHR42747">
    <property type="entry name" value="NITRONATE MONOOXYGENASE-RELATED"/>
    <property type="match status" value="1"/>
</dbReference>
<dbReference type="Proteomes" id="UP000275865">
    <property type="component" value="Unassembled WGS sequence"/>
</dbReference>
<keyword evidence="7 11" id="KW-0503">Monooxygenase</keyword>
<evidence type="ECO:0000256" key="8">
    <source>
        <dbReference type="ARBA" id="ARBA00031155"/>
    </source>
</evidence>
<dbReference type="Pfam" id="PF03060">
    <property type="entry name" value="NMO"/>
    <property type="match status" value="1"/>
</dbReference>
<dbReference type="GO" id="GO:0009636">
    <property type="term" value="P:response to toxic substance"/>
    <property type="evidence" value="ECO:0007669"/>
    <property type="project" value="UniProtKB-KW"/>
</dbReference>
<proteinExistence type="inferred from homology"/>
<keyword evidence="6" id="KW-0560">Oxidoreductase</keyword>
<dbReference type="GO" id="GO:0018580">
    <property type="term" value="F:nitronate monooxygenase activity"/>
    <property type="evidence" value="ECO:0007669"/>
    <property type="project" value="InterPro"/>
</dbReference>
<sequence length="322" mass="33179">MAGGASTPALIRAVTAAGGFGFLPAGYKTTEALAADLAATDTPCGVNLFVPGPPEIDETAFREYARRIAAEGEPYGLDLADAPLIHDDDHWSDKIDLLVRQPVPVVSFTFGLPDPAALAALRRAGTRTLVTVTSVAEARAARDLDVDGLIAQGTEAGGHSGVHDPRRPAASTSTRPLVADVVAATGLPVLAAGGVAGPDDVRDLIEAGASAVVVGTLLLRTDESGANRTHRDALADPARTSTVVTRAFTGRPARGLRNTFIDRYEAAAPLGYPELHHLTRGLRAAAAAAGQPDRVHLWAGTGYRSATTGPAADVIDRLTAAL</sequence>
<evidence type="ECO:0000256" key="2">
    <source>
        <dbReference type="ARBA" id="ARBA00009881"/>
    </source>
</evidence>
<dbReference type="PROSITE" id="PS00912">
    <property type="entry name" value="DHODEHASE_2"/>
    <property type="match status" value="1"/>
</dbReference>
<dbReference type="GO" id="GO:0016627">
    <property type="term" value="F:oxidoreductase activity, acting on the CH-CH group of donors"/>
    <property type="evidence" value="ECO:0007669"/>
    <property type="project" value="InterPro"/>
</dbReference>
<protein>
    <recommendedName>
        <fullName evidence="8">Propionate 3-nitronate monooxygenase</fullName>
    </recommendedName>
</protein>
<evidence type="ECO:0000256" key="1">
    <source>
        <dbReference type="ARBA" id="ARBA00001917"/>
    </source>
</evidence>
<evidence type="ECO:0000256" key="6">
    <source>
        <dbReference type="ARBA" id="ARBA00023002"/>
    </source>
</evidence>
<evidence type="ECO:0000313" key="11">
    <source>
        <dbReference type="EMBL" id="RKN36627.1"/>
    </source>
</evidence>
<dbReference type="PANTHER" id="PTHR42747:SF3">
    <property type="entry name" value="NITRONATE MONOOXYGENASE-RELATED"/>
    <property type="match status" value="1"/>
</dbReference>
<evidence type="ECO:0000256" key="3">
    <source>
        <dbReference type="ARBA" id="ARBA00022575"/>
    </source>
</evidence>
<reference evidence="11 12" key="1">
    <citation type="submission" date="2018-09" db="EMBL/GenBank/DDBJ databases">
        <title>Micromonospora sp. nov. MS1-9, isolated from a root of Musa sp.</title>
        <authorList>
            <person name="Kuncharoen N."/>
            <person name="Kudo T."/>
            <person name="Ohkuma M."/>
            <person name="Yuki M."/>
            <person name="Tanasupawat S."/>
        </authorList>
    </citation>
    <scope>NUCLEOTIDE SEQUENCE [LARGE SCALE GENOMIC DNA]</scope>
    <source>
        <strain evidence="11 12">MS1-9</strain>
    </source>
</reference>
<comment type="caution">
    <text evidence="11">The sequence shown here is derived from an EMBL/GenBank/DDBJ whole genome shotgun (WGS) entry which is preliminary data.</text>
</comment>
<comment type="similarity">
    <text evidence="2">Belongs to the nitronate monooxygenase family. NMO class I subfamily.</text>
</comment>
<evidence type="ECO:0000313" key="12">
    <source>
        <dbReference type="Proteomes" id="UP000275865"/>
    </source>
</evidence>
<dbReference type="Gene3D" id="3.20.20.70">
    <property type="entry name" value="Aldolase class I"/>
    <property type="match status" value="1"/>
</dbReference>
<dbReference type="SUPFAM" id="SSF51412">
    <property type="entry name" value="Inosine monophosphate dehydrogenase (IMPDH)"/>
    <property type="match status" value="1"/>
</dbReference>